<organism evidence="1 2">
    <name type="scientific">Effrenium voratum</name>
    <dbReference type="NCBI Taxonomy" id="2562239"/>
    <lineage>
        <taxon>Eukaryota</taxon>
        <taxon>Sar</taxon>
        <taxon>Alveolata</taxon>
        <taxon>Dinophyceae</taxon>
        <taxon>Suessiales</taxon>
        <taxon>Symbiodiniaceae</taxon>
        <taxon>Effrenium</taxon>
    </lineage>
</organism>
<sequence>MSCRFVLCLIDKLLDHGKSMSHVSTDDMLSLMMLRRFKASKCELISTGSWLRLQCTPELEDELTQAFLTKINVTVVCNLGFFSVECNTLDMTSQVCDRVPAIAASLVLDSATFSDVSKDDEVLLQSDMVLLASQVVVLLWRMPFQLRGCSI</sequence>
<reference evidence="1" key="1">
    <citation type="submission" date="2023-08" db="EMBL/GenBank/DDBJ databases">
        <authorList>
            <person name="Chen Y."/>
            <person name="Shah S."/>
            <person name="Dougan E. K."/>
            <person name="Thang M."/>
            <person name="Chan C."/>
        </authorList>
    </citation>
    <scope>NUCLEOTIDE SEQUENCE</scope>
</reference>
<dbReference type="EMBL" id="CAUJNA010003237">
    <property type="protein sequence ID" value="CAJ1396608.1"/>
    <property type="molecule type" value="Genomic_DNA"/>
</dbReference>
<accession>A0AA36NBT7</accession>
<name>A0AA36NBT7_9DINO</name>
<keyword evidence="2" id="KW-1185">Reference proteome</keyword>
<comment type="caution">
    <text evidence="1">The sequence shown here is derived from an EMBL/GenBank/DDBJ whole genome shotgun (WGS) entry which is preliminary data.</text>
</comment>
<proteinExistence type="predicted"/>
<evidence type="ECO:0000313" key="1">
    <source>
        <dbReference type="EMBL" id="CAJ1396608.1"/>
    </source>
</evidence>
<evidence type="ECO:0000313" key="2">
    <source>
        <dbReference type="Proteomes" id="UP001178507"/>
    </source>
</evidence>
<protein>
    <submittedName>
        <fullName evidence="1">Uncharacterized protein</fullName>
    </submittedName>
</protein>
<dbReference type="AlphaFoldDB" id="A0AA36NBT7"/>
<gene>
    <name evidence="1" type="ORF">EVOR1521_LOCUS20806</name>
</gene>
<dbReference type="Proteomes" id="UP001178507">
    <property type="component" value="Unassembled WGS sequence"/>
</dbReference>